<keyword evidence="7" id="KW-0943">RNA-mediated gene silencing</keyword>
<keyword evidence="9" id="KW-0539">Nucleus</keyword>
<dbReference type="PANTHER" id="PTHR15975:SF0">
    <property type="entry name" value="CCR4-NOT TRANSCRIPTION COMPLEX SUBUNIT 11"/>
    <property type="match status" value="1"/>
</dbReference>
<keyword evidence="8" id="KW-0804">Transcription</keyword>
<gene>
    <name evidence="11" type="ORF">QR98_0055630</name>
</gene>
<comment type="similarity">
    <text evidence="3">Belongs to the CNOT11 family.</text>
</comment>
<dbReference type="OrthoDB" id="10265389at2759"/>
<feature type="region of interest" description="Disordered" evidence="10">
    <location>
        <begin position="1"/>
        <end position="34"/>
    </location>
</feature>
<evidence type="ECO:0000313" key="12">
    <source>
        <dbReference type="Proteomes" id="UP000616769"/>
    </source>
</evidence>
<evidence type="ECO:0000256" key="6">
    <source>
        <dbReference type="ARBA" id="ARBA00023015"/>
    </source>
</evidence>
<dbReference type="GO" id="GO:0005634">
    <property type="term" value="C:nucleus"/>
    <property type="evidence" value="ECO:0007669"/>
    <property type="project" value="UniProtKB-SubCell"/>
</dbReference>
<proteinExistence type="inferred from homology"/>
<dbReference type="Proteomes" id="UP000616769">
    <property type="component" value="Unassembled WGS sequence"/>
</dbReference>
<protein>
    <recommendedName>
        <fullName evidence="4">CCR4-NOT transcription complex subunit 11</fullName>
    </recommendedName>
</protein>
<evidence type="ECO:0000256" key="8">
    <source>
        <dbReference type="ARBA" id="ARBA00023163"/>
    </source>
</evidence>
<dbReference type="AlphaFoldDB" id="A0A132A7Y2"/>
<evidence type="ECO:0000256" key="4">
    <source>
        <dbReference type="ARBA" id="ARBA00014872"/>
    </source>
</evidence>
<evidence type="ECO:0000256" key="1">
    <source>
        <dbReference type="ARBA" id="ARBA00004123"/>
    </source>
</evidence>
<evidence type="ECO:0000256" key="7">
    <source>
        <dbReference type="ARBA" id="ARBA00023158"/>
    </source>
</evidence>
<keyword evidence="5" id="KW-0963">Cytoplasm</keyword>
<evidence type="ECO:0000256" key="9">
    <source>
        <dbReference type="ARBA" id="ARBA00023242"/>
    </source>
</evidence>
<evidence type="ECO:0000313" key="11">
    <source>
        <dbReference type="EMBL" id="KPM07081.1"/>
    </source>
</evidence>
<sequence length="398" mass="46394">MHEFIEKVSSQTNHEESISLGNQSHHHLNESKSIPKSSTTTAIYDFNDLTEERYYSQHQHEFIPKYFIENFEKPVAIDIYTVYEFPHIPTIARNFFISLFLMDDYSRKELLKLSPNDFVECDFLPQEVREQNFDIAEFDFFLRSPFQFKSWQSTDPKFSDQNNEYYDDDEGVGKIRNLLKKACLNSLTMAEQKFLLCKLKSDFKNALSLEVNPSNLPGLVENNPIIADEIISIYIRESPLNQSKNETSLSISFVNNCLSTLIEMDTSVHSMEVVNRLSSKSLLPSEYTYRYILNCIRTCENIKDRYLQNRLVRLVCVFLSALIKKEIIDVKDIFLEVQAFCIEFSQIRDAAGLFRFLKQLQTQNENDHAIISNHCSITAKDLSQIKSFKTDSNKFEIN</sequence>
<dbReference type="PANTHER" id="PTHR15975">
    <property type="entry name" value="CCR4-NOT TRANSCRIPTION COMPLEX SUBUNIT 11"/>
    <property type="match status" value="1"/>
</dbReference>
<evidence type="ECO:0000256" key="5">
    <source>
        <dbReference type="ARBA" id="ARBA00022490"/>
    </source>
</evidence>
<dbReference type="GO" id="GO:0031047">
    <property type="term" value="P:regulatory ncRNA-mediated gene silencing"/>
    <property type="evidence" value="ECO:0007669"/>
    <property type="project" value="UniProtKB-KW"/>
</dbReference>
<keyword evidence="6" id="KW-0805">Transcription regulation</keyword>
<dbReference type="GO" id="GO:0030014">
    <property type="term" value="C:CCR4-NOT complex"/>
    <property type="evidence" value="ECO:0007669"/>
    <property type="project" value="InterPro"/>
</dbReference>
<evidence type="ECO:0000256" key="10">
    <source>
        <dbReference type="SAM" id="MobiDB-lite"/>
    </source>
</evidence>
<dbReference type="EMBL" id="JXLN01011300">
    <property type="protein sequence ID" value="KPM07081.1"/>
    <property type="molecule type" value="Genomic_DNA"/>
</dbReference>
<evidence type="ECO:0000256" key="3">
    <source>
        <dbReference type="ARBA" id="ARBA00008030"/>
    </source>
</evidence>
<evidence type="ECO:0000256" key="2">
    <source>
        <dbReference type="ARBA" id="ARBA00004496"/>
    </source>
</evidence>
<accession>A0A132A7Y2</accession>
<organism evidence="11 12">
    <name type="scientific">Sarcoptes scabiei</name>
    <name type="common">Itch mite</name>
    <name type="synonym">Acarus scabiei</name>
    <dbReference type="NCBI Taxonomy" id="52283"/>
    <lineage>
        <taxon>Eukaryota</taxon>
        <taxon>Metazoa</taxon>
        <taxon>Ecdysozoa</taxon>
        <taxon>Arthropoda</taxon>
        <taxon>Chelicerata</taxon>
        <taxon>Arachnida</taxon>
        <taxon>Acari</taxon>
        <taxon>Acariformes</taxon>
        <taxon>Sarcoptiformes</taxon>
        <taxon>Astigmata</taxon>
        <taxon>Psoroptidia</taxon>
        <taxon>Sarcoptoidea</taxon>
        <taxon>Sarcoptidae</taxon>
        <taxon>Sarcoptinae</taxon>
        <taxon>Sarcoptes</taxon>
    </lineage>
</organism>
<name>A0A132A7Y2_SARSC</name>
<dbReference type="InterPro" id="IPR019312">
    <property type="entry name" value="CNOT11"/>
</dbReference>
<dbReference type="GO" id="GO:0005737">
    <property type="term" value="C:cytoplasm"/>
    <property type="evidence" value="ECO:0007669"/>
    <property type="project" value="UniProtKB-SubCell"/>
</dbReference>
<comment type="subcellular location">
    <subcellularLocation>
        <location evidence="2">Cytoplasm</location>
    </subcellularLocation>
    <subcellularLocation>
        <location evidence="1">Nucleus</location>
    </subcellularLocation>
</comment>
<reference evidence="11 12" key="1">
    <citation type="journal article" date="2015" name="Parasit. Vectors">
        <title>Draft genome of the scabies mite.</title>
        <authorList>
            <person name="Rider S.D.Jr."/>
            <person name="Morgan M.S."/>
            <person name="Arlian L.G."/>
        </authorList>
    </citation>
    <scope>NUCLEOTIDE SEQUENCE [LARGE SCALE GENOMIC DNA]</scope>
    <source>
        <strain evidence="11">Arlian Lab</strain>
    </source>
</reference>
<dbReference type="Pfam" id="PF10155">
    <property type="entry name" value="CNOT11"/>
    <property type="match status" value="1"/>
</dbReference>
<dbReference type="VEuPathDB" id="VectorBase:SSCA006249"/>
<comment type="caution">
    <text evidence="11">The sequence shown here is derived from an EMBL/GenBank/DDBJ whole genome shotgun (WGS) entry which is preliminary data.</text>
</comment>